<dbReference type="EMBL" id="CAXAMM010038718">
    <property type="protein sequence ID" value="CAK9080346.1"/>
    <property type="molecule type" value="Genomic_DNA"/>
</dbReference>
<dbReference type="EMBL" id="CAXAMM010038718">
    <property type="protein sequence ID" value="CAK9080354.1"/>
    <property type="molecule type" value="Genomic_DNA"/>
</dbReference>
<keyword evidence="1" id="KW-1133">Transmembrane helix</keyword>
<proteinExistence type="predicted"/>
<keyword evidence="2" id="KW-0732">Signal</keyword>
<dbReference type="EMBL" id="CAXAMM010038718">
    <property type="protein sequence ID" value="CAK9080366.1"/>
    <property type="molecule type" value="Genomic_DNA"/>
</dbReference>
<accession>A0ABP0PWD9</accession>
<keyword evidence="4" id="KW-1185">Reference proteome</keyword>
<reference evidence="3 4" key="1">
    <citation type="submission" date="2024-02" db="EMBL/GenBank/DDBJ databases">
        <authorList>
            <person name="Chen Y."/>
            <person name="Shah S."/>
            <person name="Dougan E. K."/>
            <person name="Thang M."/>
            <person name="Chan C."/>
        </authorList>
    </citation>
    <scope>NUCLEOTIDE SEQUENCE [LARGE SCALE GENOMIC DNA]</scope>
</reference>
<dbReference type="EMBL" id="CAXAMM010038718">
    <property type="protein sequence ID" value="CAK9080360.1"/>
    <property type="molecule type" value="Genomic_DNA"/>
</dbReference>
<gene>
    <name evidence="3" type="ORF">SCF082_LOCUS38313</name>
</gene>
<name>A0ABP0PWD9_9DINO</name>
<organism evidence="3 4">
    <name type="scientific">Durusdinium trenchii</name>
    <dbReference type="NCBI Taxonomy" id="1381693"/>
    <lineage>
        <taxon>Eukaryota</taxon>
        <taxon>Sar</taxon>
        <taxon>Alveolata</taxon>
        <taxon>Dinophyceae</taxon>
        <taxon>Suessiales</taxon>
        <taxon>Symbiodiniaceae</taxon>
        <taxon>Durusdinium</taxon>
    </lineage>
</organism>
<sequence length="100" mass="10794">MASRLVLLPSLLVALAFATFCAPSFVFGGRPASTTSLRSSTARAAVPEVLELQTSVTTALEVSTPGWWANIVTLVLPIAILLVLYLQSEKRKYNEKMGIK</sequence>
<feature type="chain" id="PRO_5045029453" evidence="2">
    <location>
        <begin position="19"/>
        <end position="100"/>
    </location>
</feature>
<evidence type="ECO:0000313" key="3">
    <source>
        <dbReference type="EMBL" id="CAK9080352.1"/>
    </source>
</evidence>
<dbReference type="EMBL" id="CAXAMM010038718">
    <property type="protein sequence ID" value="CAK9080350.1"/>
    <property type="molecule type" value="Genomic_DNA"/>
</dbReference>
<keyword evidence="1" id="KW-0812">Transmembrane</keyword>
<dbReference type="EMBL" id="CAXAMM010038718">
    <property type="protein sequence ID" value="CAK9080344.1"/>
    <property type="molecule type" value="Genomic_DNA"/>
</dbReference>
<feature type="signal peptide" evidence="2">
    <location>
        <begin position="1"/>
        <end position="18"/>
    </location>
</feature>
<evidence type="ECO:0000313" key="4">
    <source>
        <dbReference type="Proteomes" id="UP001642464"/>
    </source>
</evidence>
<keyword evidence="1" id="KW-0472">Membrane</keyword>
<dbReference type="EMBL" id="CAXAMM010038718">
    <property type="protein sequence ID" value="CAK9080352.1"/>
    <property type="molecule type" value="Genomic_DNA"/>
</dbReference>
<evidence type="ECO:0000256" key="1">
    <source>
        <dbReference type="SAM" id="Phobius"/>
    </source>
</evidence>
<dbReference type="EMBL" id="CAXAMM010038718">
    <property type="protein sequence ID" value="CAK9080348.1"/>
    <property type="molecule type" value="Genomic_DNA"/>
</dbReference>
<evidence type="ECO:0000256" key="2">
    <source>
        <dbReference type="SAM" id="SignalP"/>
    </source>
</evidence>
<comment type="caution">
    <text evidence="3">The sequence shown here is derived from an EMBL/GenBank/DDBJ whole genome shotgun (WGS) entry which is preliminary data.</text>
</comment>
<dbReference type="Proteomes" id="UP001642464">
    <property type="component" value="Unassembled WGS sequence"/>
</dbReference>
<feature type="transmembrane region" description="Helical" evidence="1">
    <location>
        <begin position="67"/>
        <end position="86"/>
    </location>
</feature>
<protein>
    <submittedName>
        <fullName evidence="3">Uncharacterized protein</fullName>
    </submittedName>
</protein>